<feature type="compositionally biased region" description="Polar residues" evidence="1">
    <location>
        <begin position="79"/>
        <end position="90"/>
    </location>
</feature>
<accession>A0A290N1Q0</accession>
<reference evidence="3" key="1">
    <citation type="submission" date="2017-09" db="EMBL/GenBank/DDBJ databases">
        <title>Genome evolution observed in wild isolates of Caulobacter crescentus.</title>
        <authorList>
            <person name="Ely B."/>
            <person name="Wilson K."/>
            <person name="Scott D."/>
        </authorList>
    </citation>
    <scope>NUCLEOTIDE SEQUENCE [LARGE SCALE GENOMIC DNA]</scope>
    <source>
        <strain evidence="3">CB13b1a</strain>
    </source>
</reference>
<gene>
    <name evidence="2" type="ORF">CA606_18155</name>
</gene>
<evidence type="ECO:0000313" key="3">
    <source>
        <dbReference type="Proteomes" id="UP000217311"/>
    </source>
</evidence>
<dbReference type="RefSeq" id="WP_096053965.1">
    <property type="nucleotide sequence ID" value="NZ_CP023315.3"/>
</dbReference>
<sequence>MSKSEFATFMKVGPSAVSNWAKRGLIVMGPDPDHPGREKVDAEKSAILVRATIDQTRGRPKDIERTAAAAPADEKNPIKSPTQVGASPVALSQTEQARLDDMRERTTRRRIENGRLLGQLVSVAEYERRAGEMGRMIRERTQGLVRQHAERIAAETDPRAVAALLAGEFDKLFDKIASELEAEAAAELTADITLAAVEAEIEEEDSPAT</sequence>
<dbReference type="Proteomes" id="UP000217311">
    <property type="component" value="Chromosome"/>
</dbReference>
<dbReference type="AlphaFoldDB" id="A0A290N1Q0"/>
<proteinExistence type="predicted"/>
<organism evidence="2 3">
    <name type="scientific">Caulobacter vibrioides</name>
    <name type="common">Caulobacter crescentus</name>
    <dbReference type="NCBI Taxonomy" id="155892"/>
    <lineage>
        <taxon>Bacteria</taxon>
        <taxon>Pseudomonadati</taxon>
        <taxon>Pseudomonadota</taxon>
        <taxon>Alphaproteobacteria</taxon>
        <taxon>Caulobacterales</taxon>
        <taxon>Caulobacteraceae</taxon>
        <taxon>Caulobacter</taxon>
    </lineage>
</organism>
<evidence type="ECO:0000313" key="2">
    <source>
        <dbReference type="EMBL" id="ATC34632.1"/>
    </source>
</evidence>
<protein>
    <recommendedName>
        <fullName evidence="4">Terminase small subunit</fullName>
    </recommendedName>
</protein>
<dbReference type="EMBL" id="CP023315">
    <property type="protein sequence ID" value="ATC34632.1"/>
    <property type="molecule type" value="Genomic_DNA"/>
</dbReference>
<name>A0A290N1Q0_CAUVI</name>
<evidence type="ECO:0000256" key="1">
    <source>
        <dbReference type="SAM" id="MobiDB-lite"/>
    </source>
</evidence>
<evidence type="ECO:0008006" key="4">
    <source>
        <dbReference type="Google" id="ProtNLM"/>
    </source>
</evidence>
<feature type="region of interest" description="Disordered" evidence="1">
    <location>
        <begin position="67"/>
        <end position="90"/>
    </location>
</feature>